<feature type="compositionally biased region" description="Polar residues" evidence="1">
    <location>
        <begin position="79"/>
        <end position="89"/>
    </location>
</feature>
<name>A0ABY1PA08_9HYPH</name>
<accession>A0ABY1PA08</accession>
<dbReference type="PIRSF" id="PIRSF032131">
    <property type="entry name" value="UCP032131"/>
    <property type="match status" value="1"/>
</dbReference>
<proteinExistence type="predicted"/>
<dbReference type="RefSeq" id="WP_283404555.1">
    <property type="nucleotide sequence ID" value="NZ_BAAAEA010000004.1"/>
</dbReference>
<evidence type="ECO:0000256" key="1">
    <source>
        <dbReference type="SAM" id="MobiDB-lite"/>
    </source>
</evidence>
<protein>
    <recommendedName>
        <fullName evidence="4">DUF1178 family protein</fullName>
    </recommendedName>
</protein>
<evidence type="ECO:0000313" key="2">
    <source>
        <dbReference type="EMBL" id="SMP28265.1"/>
    </source>
</evidence>
<organism evidence="2 3">
    <name type="scientific">Roseibium denhamense</name>
    <dbReference type="NCBI Taxonomy" id="76305"/>
    <lineage>
        <taxon>Bacteria</taxon>
        <taxon>Pseudomonadati</taxon>
        <taxon>Pseudomonadota</taxon>
        <taxon>Alphaproteobacteria</taxon>
        <taxon>Hyphomicrobiales</taxon>
        <taxon>Stappiaceae</taxon>
        <taxon>Roseibium</taxon>
    </lineage>
</organism>
<keyword evidence="3" id="KW-1185">Reference proteome</keyword>
<evidence type="ECO:0008006" key="4">
    <source>
        <dbReference type="Google" id="ProtNLM"/>
    </source>
</evidence>
<sequence>MIKYTLVCETAHTFEGWFRNSDDFETQCERTMVTCPICGSSKVRKALMAPAVTTSRKKASPPPANAEVQPVSAGASVASEATASANAPNQALQPSALLSGDAQQKEVIEALRLLRTRVIENSENVGSKFAAEARKIHYGEAEQRSIYGHTTPADAEALLDEGIAVLPLPELPDDKN</sequence>
<dbReference type="Proteomes" id="UP001157914">
    <property type="component" value="Unassembled WGS sequence"/>
</dbReference>
<evidence type="ECO:0000313" key="3">
    <source>
        <dbReference type="Proteomes" id="UP001157914"/>
    </source>
</evidence>
<dbReference type="InterPro" id="IPR009562">
    <property type="entry name" value="DUF1178"/>
</dbReference>
<dbReference type="EMBL" id="FXTT01000004">
    <property type="protein sequence ID" value="SMP28265.1"/>
    <property type="molecule type" value="Genomic_DNA"/>
</dbReference>
<dbReference type="Pfam" id="PF06676">
    <property type="entry name" value="DUF1178"/>
    <property type="match status" value="1"/>
</dbReference>
<comment type="caution">
    <text evidence="2">The sequence shown here is derived from an EMBL/GenBank/DDBJ whole genome shotgun (WGS) entry which is preliminary data.</text>
</comment>
<reference evidence="2 3" key="1">
    <citation type="submission" date="2017-05" db="EMBL/GenBank/DDBJ databases">
        <authorList>
            <person name="Varghese N."/>
            <person name="Submissions S."/>
        </authorList>
    </citation>
    <scope>NUCLEOTIDE SEQUENCE [LARGE SCALE GENOMIC DNA]</scope>
    <source>
        <strain evidence="2 3">DSM 15949</strain>
    </source>
</reference>
<feature type="region of interest" description="Disordered" evidence="1">
    <location>
        <begin position="53"/>
        <end position="89"/>
    </location>
</feature>
<gene>
    <name evidence="2" type="ORF">SAMN06265374_2885</name>
</gene>